<name>A0A1E5J0C0_SHECO</name>
<protein>
    <submittedName>
        <fullName evidence="1">Uncharacterized protein</fullName>
    </submittedName>
</protein>
<evidence type="ECO:0000313" key="1">
    <source>
        <dbReference type="EMBL" id="OEG75708.1"/>
    </source>
</evidence>
<comment type="caution">
    <text evidence="1">The sequence shown here is derived from an EMBL/GenBank/DDBJ whole genome shotgun (WGS) entry which is preliminary data.</text>
</comment>
<organism evidence="1 2">
    <name type="scientific">Shewanella colwelliana</name>
    <name type="common">Alteromonas colwelliana</name>
    <dbReference type="NCBI Taxonomy" id="23"/>
    <lineage>
        <taxon>Bacteria</taxon>
        <taxon>Pseudomonadati</taxon>
        <taxon>Pseudomonadota</taxon>
        <taxon>Gammaproteobacteria</taxon>
        <taxon>Alteromonadales</taxon>
        <taxon>Shewanellaceae</taxon>
        <taxon>Shewanella</taxon>
    </lineage>
</organism>
<dbReference type="Proteomes" id="UP000095230">
    <property type="component" value="Unassembled WGS sequence"/>
</dbReference>
<accession>A0A1E5J0C0</accession>
<proteinExistence type="predicted"/>
<dbReference type="AlphaFoldDB" id="A0A1E5J0C0"/>
<dbReference type="EMBL" id="MCBT01000002">
    <property type="protein sequence ID" value="OEG75708.1"/>
    <property type="molecule type" value="Genomic_DNA"/>
</dbReference>
<dbReference type="OrthoDB" id="7069362at2"/>
<evidence type="ECO:0000313" key="2">
    <source>
        <dbReference type="Proteomes" id="UP000095230"/>
    </source>
</evidence>
<gene>
    <name evidence="1" type="ORF">BEL05_14465</name>
</gene>
<reference evidence="1 2" key="1">
    <citation type="submission" date="2016-07" db="EMBL/GenBank/DDBJ databases">
        <title>Whole-genome of two Shewanella species isolated from a digestive organ of sea cucumber Apostichopus japonicus Selenka 1867.</title>
        <authorList>
            <person name="Hong H.-H."/>
            <person name="Choi H."/>
            <person name="Cheon S."/>
            <person name="Oh J.-S."/>
            <person name="Lee H.-G."/>
            <person name="Park C."/>
        </authorList>
    </citation>
    <scope>NUCLEOTIDE SEQUENCE [LARGE SCALE GENOMIC DNA]</scope>
    <source>
        <strain evidence="1 2">CSB03KR</strain>
    </source>
</reference>
<dbReference type="RefSeq" id="WP_069670048.1">
    <property type="nucleotide sequence ID" value="NZ_MCBT01000002.1"/>
</dbReference>
<sequence>MAELDAQYEADSSVITPHDIEQVPEISEREKIKAYLAANPALDGMGKFGIPQSKHRFGIYGMPTPNQWSR</sequence>